<keyword evidence="5" id="KW-1185">Reference proteome</keyword>
<dbReference type="STRING" id="99656.SAMN05421659_11814"/>
<dbReference type="SUPFAM" id="SSF48498">
    <property type="entry name" value="Tetracyclin repressor-like, C-terminal domain"/>
    <property type="match status" value="1"/>
</dbReference>
<dbReference type="Gene3D" id="1.10.357.10">
    <property type="entry name" value="Tetracycline Repressor, domain 2"/>
    <property type="match status" value="1"/>
</dbReference>
<dbReference type="Gene3D" id="1.10.10.60">
    <property type="entry name" value="Homeodomain-like"/>
    <property type="match status" value="1"/>
</dbReference>
<dbReference type="Pfam" id="PF00440">
    <property type="entry name" value="TetR_N"/>
    <property type="match status" value="1"/>
</dbReference>
<accession>A0A1I0RKX8</accession>
<dbReference type="AlphaFoldDB" id="A0A1I0RKX8"/>
<keyword evidence="1 2" id="KW-0238">DNA-binding</keyword>
<evidence type="ECO:0000256" key="2">
    <source>
        <dbReference type="PROSITE-ProRule" id="PRU00335"/>
    </source>
</evidence>
<dbReference type="SUPFAM" id="SSF46689">
    <property type="entry name" value="Homeodomain-like"/>
    <property type="match status" value="1"/>
</dbReference>
<evidence type="ECO:0000313" key="4">
    <source>
        <dbReference type="EMBL" id="SEW41755.1"/>
    </source>
</evidence>
<dbReference type="RefSeq" id="WP_092456809.1">
    <property type="nucleotide sequence ID" value="NZ_FOJI01000018.1"/>
</dbReference>
<sequence length="198" mass="23225">MDTKAEILSATFQLFAEKGYNTTMADIAKKVGIKVPSIYSHFQSKDEIICLVMTQEIRSFFDNLNAQISIVDKDEHNSETKLKSFCFFIFTYFTKPERIRFWKSISLIYNYELRENCRQLVKENETQIAILLKNIFTEGKRKGEIKYESLEGSLFLFIAMIHGVLDAILVYNETEYLISDLDNYKKKIWQAYWDGIKG</sequence>
<dbReference type="PANTHER" id="PTHR43479:SF11">
    <property type="entry name" value="ACREF_ENVCD OPERON REPRESSOR-RELATED"/>
    <property type="match status" value="1"/>
</dbReference>
<dbReference type="InterPro" id="IPR036271">
    <property type="entry name" value="Tet_transcr_reg_TetR-rel_C_sf"/>
</dbReference>
<dbReference type="InterPro" id="IPR050624">
    <property type="entry name" value="HTH-type_Tx_Regulator"/>
</dbReference>
<dbReference type="GO" id="GO:0003677">
    <property type="term" value="F:DNA binding"/>
    <property type="evidence" value="ECO:0007669"/>
    <property type="project" value="UniProtKB-UniRule"/>
</dbReference>
<name>A0A1I0RKX8_9FIRM</name>
<protein>
    <submittedName>
        <fullName evidence="4">DNA-binding transcriptional regulator, AcrR family</fullName>
    </submittedName>
</protein>
<dbReference type="PROSITE" id="PS50977">
    <property type="entry name" value="HTH_TETR_2"/>
    <property type="match status" value="1"/>
</dbReference>
<evidence type="ECO:0000259" key="3">
    <source>
        <dbReference type="PROSITE" id="PS50977"/>
    </source>
</evidence>
<evidence type="ECO:0000313" key="5">
    <source>
        <dbReference type="Proteomes" id="UP000199701"/>
    </source>
</evidence>
<dbReference type="InterPro" id="IPR001647">
    <property type="entry name" value="HTH_TetR"/>
</dbReference>
<dbReference type="EMBL" id="FOJI01000018">
    <property type="protein sequence ID" value="SEW41755.1"/>
    <property type="molecule type" value="Genomic_DNA"/>
</dbReference>
<dbReference type="PANTHER" id="PTHR43479">
    <property type="entry name" value="ACREF/ENVCD OPERON REPRESSOR-RELATED"/>
    <property type="match status" value="1"/>
</dbReference>
<dbReference type="OrthoDB" id="9808476at2"/>
<feature type="DNA-binding region" description="H-T-H motif" evidence="2">
    <location>
        <begin position="23"/>
        <end position="42"/>
    </location>
</feature>
<feature type="domain" description="HTH tetR-type" evidence="3">
    <location>
        <begin position="1"/>
        <end position="60"/>
    </location>
</feature>
<reference evidence="4 5" key="1">
    <citation type="submission" date="2016-10" db="EMBL/GenBank/DDBJ databases">
        <authorList>
            <person name="de Groot N.N."/>
        </authorList>
    </citation>
    <scope>NUCLEOTIDE SEQUENCE [LARGE SCALE GENOMIC DNA]</scope>
    <source>
        <strain evidence="4 5">DSM 9179</strain>
    </source>
</reference>
<proteinExistence type="predicted"/>
<dbReference type="Proteomes" id="UP000199701">
    <property type="component" value="Unassembled WGS sequence"/>
</dbReference>
<organism evidence="4 5">
    <name type="scientific">[Clostridium] fimetarium</name>
    <dbReference type="NCBI Taxonomy" id="99656"/>
    <lineage>
        <taxon>Bacteria</taxon>
        <taxon>Bacillati</taxon>
        <taxon>Bacillota</taxon>
        <taxon>Clostridia</taxon>
        <taxon>Lachnospirales</taxon>
        <taxon>Lachnospiraceae</taxon>
    </lineage>
</organism>
<dbReference type="PRINTS" id="PR00455">
    <property type="entry name" value="HTHTETR"/>
</dbReference>
<gene>
    <name evidence="4" type="ORF">SAMN05421659_11814</name>
</gene>
<evidence type="ECO:0000256" key="1">
    <source>
        <dbReference type="ARBA" id="ARBA00023125"/>
    </source>
</evidence>
<dbReference type="InterPro" id="IPR009057">
    <property type="entry name" value="Homeodomain-like_sf"/>
</dbReference>